<keyword evidence="2" id="KW-1185">Reference proteome</keyword>
<gene>
    <name evidence="1" type="ORF">DNTS_005338</name>
</gene>
<accession>A0A553MWT1</accession>
<evidence type="ECO:0000313" key="1">
    <source>
        <dbReference type="EMBL" id="TRY57639.1"/>
    </source>
</evidence>
<sequence length="41" mass="4825">MESMVHSRNIHNTSSAYHTTTVEHCAQLKHPQHFFCLSHNY</sequence>
<name>A0A553MWT1_9TELE</name>
<dbReference type="Proteomes" id="UP000316079">
    <property type="component" value="Unassembled WGS sequence"/>
</dbReference>
<reference evidence="1 2" key="1">
    <citation type="journal article" date="2019" name="Sci. Data">
        <title>Hybrid genome assembly and annotation of Danionella translucida.</title>
        <authorList>
            <person name="Kadobianskyi M."/>
            <person name="Schulze L."/>
            <person name="Schuelke M."/>
            <person name="Judkewitz B."/>
        </authorList>
    </citation>
    <scope>NUCLEOTIDE SEQUENCE [LARGE SCALE GENOMIC DNA]</scope>
    <source>
        <strain evidence="1 2">Bolton</strain>
    </source>
</reference>
<proteinExistence type="predicted"/>
<organism evidence="1 2">
    <name type="scientific">Danionella cerebrum</name>
    <dbReference type="NCBI Taxonomy" id="2873325"/>
    <lineage>
        <taxon>Eukaryota</taxon>
        <taxon>Metazoa</taxon>
        <taxon>Chordata</taxon>
        <taxon>Craniata</taxon>
        <taxon>Vertebrata</taxon>
        <taxon>Euteleostomi</taxon>
        <taxon>Actinopterygii</taxon>
        <taxon>Neopterygii</taxon>
        <taxon>Teleostei</taxon>
        <taxon>Ostariophysi</taxon>
        <taxon>Cypriniformes</taxon>
        <taxon>Danionidae</taxon>
        <taxon>Danioninae</taxon>
        <taxon>Danionella</taxon>
    </lineage>
</organism>
<comment type="caution">
    <text evidence="1">The sequence shown here is derived from an EMBL/GenBank/DDBJ whole genome shotgun (WGS) entry which is preliminary data.</text>
</comment>
<protein>
    <submittedName>
        <fullName evidence="1">Uncharacterized protein</fullName>
    </submittedName>
</protein>
<evidence type="ECO:0000313" key="2">
    <source>
        <dbReference type="Proteomes" id="UP000316079"/>
    </source>
</evidence>
<dbReference type="EMBL" id="SRMA01027230">
    <property type="protein sequence ID" value="TRY57639.1"/>
    <property type="molecule type" value="Genomic_DNA"/>
</dbReference>
<feature type="non-terminal residue" evidence="1">
    <location>
        <position position="41"/>
    </location>
</feature>
<dbReference type="AlphaFoldDB" id="A0A553MWT1"/>
<dbReference type="OrthoDB" id="784962at2759"/>